<accession>A0ABV2HX94</accession>
<dbReference type="NCBIfam" id="TIGR01509">
    <property type="entry name" value="HAD-SF-IA-v3"/>
    <property type="match status" value="1"/>
</dbReference>
<dbReference type="InterPro" id="IPR044999">
    <property type="entry name" value="CbbY-like"/>
</dbReference>
<protein>
    <submittedName>
        <fullName evidence="1">Beta-phosphoglucomutase-like phosphatase (HAD superfamily)</fullName>
    </submittedName>
</protein>
<dbReference type="SFLD" id="SFLDG01129">
    <property type="entry name" value="C1.5:_HAD__Beta-PGM__Phosphata"/>
    <property type="match status" value="1"/>
</dbReference>
<dbReference type="PANTHER" id="PTHR42896:SF2">
    <property type="entry name" value="CBBY-LIKE PROTEIN"/>
    <property type="match status" value="1"/>
</dbReference>
<dbReference type="InterPro" id="IPR036412">
    <property type="entry name" value="HAD-like_sf"/>
</dbReference>
<dbReference type="RefSeq" id="WP_354416656.1">
    <property type="nucleotide sequence ID" value="NZ_JBEPLM010000009.1"/>
</dbReference>
<evidence type="ECO:0000313" key="2">
    <source>
        <dbReference type="Proteomes" id="UP001549036"/>
    </source>
</evidence>
<gene>
    <name evidence="1" type="ORF">ABID26_004669</name>
</gene>
<dbReference type="SUPFAM" id="SSF56784">
    <property type="entry name" value="HAD-like"/>
    <property type="match status" value="1"/>
</dbReference>
<dbReference type="PRINTS" id="PR00413">
    <property type="entry name" value="HADHALOGNASE"/>
</dbReference>
<comment type="caution">
    <text evidence="1">The sequence shown here is derived from an EMBL/GenBank/DDBJ whole genome shotgun (WGS) entry which is preliminary data.</text>
</comment>
<dbReference type="EMBL" id="JBEPLM010000009">
    <property type="protein sequence ID" value="MET3595257.1"/>
    <property type="molecule type" value="Genomic_DNA"/>
</dbReference>
<dbReference type="Gene3D" id="1.10.150.240">
    <property type="entry name" value="Putative phosphatase, domain 2"/>
    <property type="match status" value="1"/>
</dbReference>
<sequence>MPIRAIVFDVDGTLSETEDLHRRAFNQSFAEHGLSWNWDSALYAELLAVAGGRERIIAYSHRMQCQVDAAALHARKTYLYNRAIREGAIALRPGVEGLIDHARRKGLLLAIGTTTSRVNVMSLLQSTLGDEAPRLFATIRTGEDVKAKKPDPEVYRLVLSDLDLEGSQCLCIEDSRNGLLAARGSGMRTIITPSQFSCHEDFSGADLILRNLAMPWSSAEFRPYTSLIAQPIELSRLLTRERA</sequence>
<dbReference type="SFLD" id="SFLDS00003">
    <property type="entry name" value="Haloacid_Dehalogenase"/>
    <property type="match status" value="1"/>
</dbReference>
<reference evidence="1 2" key="1">
    <citation type="submission" date="2024-06" db="EMBL/GenBank/DDBJ databases">
        <title>Genomic Encyclopedia of Type Strains, Phase IV (KMG-IV): sequencing the most valuable type-strain genomes for metagenomic binning, comparative biology and taxonomic classification.</title>
        <authorList>
            <person name="Goeker M."/>
        </authorList>
    </citation>
    <scope>NUCLEOTIDE SEQUENCE [LARGE SCALE GENOMIC DNA]</scope>
    <source>
        <strain evidence="1 2">DSM 29846</strain>
    </source>
</reference>
<proteinExistence type="predicted"/>
<dbReference type="InterPro" id="IPR023198">
    <property type="entry name" value="PGP-like_dom2"/>
</dbReference>
<dbReference type="InterPro" id="IPR023214">
    <property type="entry name" value="HAD_sf"/>
</dbReference>
<name>A0ABV2HX94_9HYPH</name>
<dbReference type="PANTHER" id="PTHR42896">
    <property type="entry name" value="XYLULOSE-1,5-BISPHOSPHATE (XUBP) PHOSPHATASE"/>
    <property type="match status" value="1"/>
</dbReference>
<dbReference type="Pfam" id="PF00702">
    <property type="entry name" value="Hydrolase"/>
    <property type="match status" value="1"/>
</dbReference>
<dbReference type="Gene3D" id="3.40.50.1000">
    <property type="entry name" value="HAD superfamily/HAD-like"/>
    <property type="match status" value="1"/>
</dbReference>
<dbReference type="InterPro" id="IPR006439">
    <property type="entry name" value="HAD-SF_hydro_IA"/>
</dbReference>
<dbReference type="Proteomes" id="UP001549036">
    <property type="component" value="Unassembled WGS sequence"/>
</dbReference>
<keyword evidence="2" id="KW-1185">Reference proteome</keyword>
<evidence type="ECO:0000313" key="1">
    <source>
        <dbReference type="EMBL" id="MET3595257.1"/>
    </source>
</evidence>
<organism evidence="1 2">
    <name type="scientific">Mesorhizobium shonense</name>
    <dbReference type="NCBI Taxonomy" id="1209948"/>
    <lineage>
        <taxon>Bacteria</taxon>
        <taxon>Pseudomonadati</taxon>
        <taxon>Pseudomonadota</taxon>
        <taxon>Alphaproteobacteria</taxon>
        <taxon>Hyphomicrobiales</taxon>
        <taxon>Phyllobacteriaceae</taxon>
        <taxon>Mesorhizobium</taxon>
    </lineage>
</organism>